<evidence type="ECO:0000256" key="9">
    <source>
        <dbReference type="ARBA" id="ARBA00022968"/>
    </source>
</evidence>
<proteinExistence type="inferred from homology"/>
<keyword evidence="7 13" id="KW-0812">Transmembrane</keyword>
<evidence type="ECO:0000256" key="2">
    <source>
        <dbReference type="ARBA" id="ARBA00004922"/>
    </source>
</evidence>
<evidence type="ECO:0000256" key="13">
    <source>
        <dbReference type="SAM" id="Phobius"/>
    </source>
</evidence>
<dbReference type="OrthoDB" id="3784at2759"/>
<dbReference type="Proteomes" id="UP000243052">
    <property type="component" value="Chromosome v"/>
</dbReference>
<feature type="transmembrane region" description="Helical" evidence="13">
    <location>
        <begin position="217"/>
        <end position="234"/>
    </location>
</feature>
<evidence type="ECO:0000313" key="15">
    <source>
        <dbReference type="EMBL" id="AMD21402.1"/>
    </source>
</evidence>
<sequence length="324" mass="36564">MMTTTAITFLLGSVSTLYLLLYLLSHTPRKSFDEELKFKSIDDDGKVVTGQLKNILDDKDDDKKGVDGDIELSVVVPSYNETARISVMLTETIEFLRKNYGNRWEIIVVDDGSQDGTAEFCLEFIRKNFKFVTHQFRVVKLLKNRGKGGAVRHGMIHVRGKYGLFADADGASKFSEVTKLIQALKDNNSKNGVIAIGSRAHMVNSEAVVKRSFIRNFLMYGLHMLVYLFGIRSVRDTQCGFKLFDKKAICNIFPNVHTEGWIFDVEVLLLGLKKGIPIIEIPISWHEVGGSKMVLSRDSIAMAKDLVVIRLAYLLHIYGDRVTY</sequence>
<dbReference type="GeneID" id="28724691"/>
<dbReference type="EMBL" id="CP014245">
    <property type="protein sequence ID" value="AMD21402.1"/>
    <property type="molecule type" value="Genomic_DNA"/>
</dbReference>
<organism evidence="15 16">
    <name type="scientific">Eremothecium sinecaudum</name>
    <dbReference type="NCBI Taxonomy" id="45286"/>
    <lineage>
        <taxon>Eukaryota</taxon>
        <taxon>Fungi</taxon>
        <taxon>Dikarya</taxon>
        <taxon>Ascomycota</taxon>
        <taxon>Saccharomycotina</taxon>
        <taxon>Saccharomycetes</taxon>
        <taxon>Saccharomycetales</taxon>
        <taxon>Saccharomycetaceae</taxon>
        <taxon>Eremothecium</taxon>
    </lineage>
</organism>
<dbReference type="InterPro" id="IPR029044">
    <property type="entry name" value="Nucleotide-diphossugar_trans"/>
</dbReference>
<dbReference type="InterPro" id="IPR035518">
    <property type="entry name" value="DPG_synthase"/>
</dbReference>
<evidence type="ECO:0000256" key="5">
    <source>
        <dbReference type="ARBA" id="ARBA00022676"/>
    </source>
</evidence>
<evidence type="ECO:0000256" key="11">
    <source>
        <dbReference type="ARBA" id="ARBA00023136"/>
    </source>
</evidence>
<dbReference type="Gene3D" id="3.90.550.10">
    <property type="entry name" value="Spore Coat Polysaccharide Biosynthesis Protein SpsA, Chain A"/>
    <property type="match status" value="1"/>
</dbReference>
<evidence type="ECO:0000256" key="12">
    <source>
        <dbReference type="ARBA" id="ARBA00045097"/>
    </source>
</evidence>
<keyword evidence="9" id="KW-0735">Signal-anchor</keyword>
<feature type="transmembrane region" description="Helical" evidence="13">
    <location>
        <begin position="6"/>
        <end position="24"/>
    </location>
</feature>
<dbReference type="Pfam" id="PF00535">
    <property type="entry name" value="Glycos_transf_2"/>
    <property type="match status" value="1"/>
</dbReference>
<keyword evidence="16" id="KW-1185">Reference proteome</keyword>
<comment type="similarity">
    <text evidence="3">Belongs to the glycosyltransferase 2 family.</text>
</comment>
<accession>A0A0X8HTY2</accession>
<dbReference type="PANTHER" id="PTHR10859:SF91">
    <property type="entry name" value="DOLICHYL-PHOSPHATE BETA-GLUCOSYLTRANSFERASE"/>
    <property type="match status" value="1"/>
</dbReference>
<keyword evidence="11 13" id="KW-0472">Membrane</keyword>
<dbReference type="GO" id="GO:0005789">
    <property type="term" value="C:endoplasmic reticulum membrane"/>
    <property type="evidence" value="ECO:0007669"/>
    <property type="project" value="UniProtKB-SubCell"/>
</dbReference>
<gene>
    <name evidence="15" type="ORF">AW171_hschr53352</name>
</gene>
<name>A0A0X8HTY2_9SACH</name>
<dbReference type="STRING" id="45286.A0A0X8HTY2"/>
<dbReference type="AlphaFoldDB" id="A0A0X8HTY2"/>
<reference evidence="15 16" key="1">
    <citation type="submission" date="2016-01" db="EMBL/GenBank/DDBJ databases">
        <title>Genome sequence of the yeast Holleya sinecauda.</title>
        <authorList>
            <person name="Dietrich F.S."/>
        </authorList>
    </citation>
    <scope>NUCLEOTIDE SEQUENCE [LARGE SCALE GENOMIC DNA]</scope>
    <source>
        <strain evidence="15 16">ATCC 58844</strain>
    </source>
</reference>
<protein>
    <recommendedName>
        <fullName evidence="4">dolichyl-phosphate beta-glucosyltransferase</fullName>
        <ecNumber evidence="4">2.4.1.117</ecNumber>
    </recommendedName>
</protein>
<comment type="subcellular location">
    <subcellularLocation>
        <location evidence="1">Endoplasmic reticulum membrane</location>
        <topology evidence="1">Single-pass membrane protein</topology>
    </subcellularLocation>
</comment>
<evidence type="ECO:0000259" key="14">
    <source>
        <dbReference type="Pfam" id="PF00535"/>
    </source>
</evidence>
<dbReference type="SUPFAM" id="SSF53448">
    <property type="entry name" value="Nucleotide-diphospho-sugar transferases"/>
    <property type="match status" value="1"/>
</dbReference>
<dbReference type="PANTHER" id="PTHR10859">
    <property type="entry name" value="GLYCOSYL TRANSFERASE"/>
    <property type="match status" value="1"/>
</dbReference>
<evidence type="ECO:0000256" key="7">
    <source>
        <dbReference type="ARBA" id="ARBA00022692"/>
    </source>
</evidence>
<evidence type="ECO:0000313" key="16">
    <source>
        <dbReference type="Proteomes" id="UP000243052"/>
    </source>
</evidence>
<evidence type="ECO:0000256" key="6">
    <source>
        <dbReference type="ARBA" id="ARBA00022679"/>
    </source>
</evidence>
<comment type="catalytic activity">
    <reaction evidence="12">
        <text>a di-trans,poly-cis-dolichyl phosphate + UDP-alpha-D-glucose = a di-trans,poly-cis-dolichyl beta-D-glucosyl phosphate + UDP</text>
        <dbReference type="Rhea" id="RHEA:15401"/>
        <dbReference type="Rhea" id="RHEA-COMP:19498"/>
        <dbReference type="Rhea" id="RHEA-COMP:19502"/>
        <dbReference type="ChEBI" id="CHEBI:57525"/>
        <dbReference type="ChEBI" id="CHEBI:57683"/>
        <dbReference type="ChEBI" id="CHEBI:58223"/>
        <dbReference type="ChEBI" id="CHEBI:58885"/>
        <dbReference type="EC" id="2.4.1.117"/>
    </reaction>
    <physiologicalReaction direction="left-to-right" evidence="12">
        <dbReference type="Rhea" id="RHEA:15402"/>
    </physiologicalReaction>
</comment>
<evidence type="ECO:0000256" key="3">
    <source>
        <dbReference type="ARBA" id="ARBA00006739"/>
    </source>
</evidence>
<feature type="domain" description="Glycosyltransferase 2-like" evidence="14">
    <location>
        <begin position="73"/>
        <end position="247"/>
    </location>
</feature>
<dbReference type="GO" id="GO:0004581">
    <property type="term" value="F:dolichyl-phosphate beta-glucosyltransferase activity"/>
    <property type="evidence" value="ECO:0007669"/>
    <property type="project" value="UniProtKB-EC"/>
</dbReference>
<keyword evidence="10 13" id="KW-1133">Transmembrane helix</keyword>
<dbReference type="CDD" id="cd04188">
    <property type="entry name" value="DPG_synthase"/>
    <property type="match status" value="1"/>
</dbReference>
<comment type="pathway">
    <text evidence="2">Protein modification; protein glycosylation.</text>
</comment>
<evidence type="ECO:0000256" key="10">
    <source>
        <dbReference type="ARBA" id="ARBA00022989"/>
    </source>
</evidence>
<keyword evidence="8" id="KW-0256">Endoplasmic reticulum</keyword>
<keyword evidence="6" id="KW-0808">Transferase</keyword>
<dbReference type="EC" id="2.4.1.117" evidence="4"/>
<evidence type="ECO:0000256" key="1">
    <source>
        <dbReference type="ARBA" id="ARBA00004389"/>
    </source>
</evidence>
<dbReference type="RefSeq" id="XP_017988398.1">
    <property type="nucleotide sequence ID" value="XM_018132909.1"/>
</dbReference>
<evidence type="ECO:0000256" key="8">
    <source>
        <dbReference type="ARBA" id="ARBA00022824"/>
    </source>
</evidence>
<evidence type="ECO:0000256" key="4">
    <source>
        <dbReference type="ARBA" id="ARBA00012583"/>
    </source>
</evidence>
<dbReference type="InterPro" id="IPR001173">
    <property type="entry name" value="Glyco_trans_2-like"/>
</dbReference>
<dbReference type="GO" id="GO:0006487">
    <property type="term" value="P:protein N-linked glycosylation"/>
    <property type="evidence" value="ECO:0007669"/>
    <property type="project" value="TreeGrafter"/>
</dbReference>
<keyword evidence="5" id="KW-0328">Glycosyltransferase</keyword>